<gene>
    <name evidence="1" type="ORF">SAMN04515672_1306</name>
</gene>
<dbReference type="Pfam" id="PF13483">
    <property type="entry name" value="Lactamase_B_3"/>
    <property type="match status" value="1"/>
</dbReference>
<reference evidence="2" key="1">
    <citation type="submission" date="2016-10" db="EMBL/GenBank/DDBJ databases">
        <authorList>
            <person name="Varghese N."/>
            <person name="Submissions S."/>
        </authorList>
    </citation>
    <scope>NUCLEOTIDE SEQUENCE [LARGE SCALE GENOMIC DNA]</scope>
    <source>
        <strain evidence="2">B4,CECT 8067,JCM 17497</strain>
    </source>
</reference>
<accession>A0A1G8VH62</accession>
<dbReference type="OrthoDB" id="337606at2157"/>
<dbReference type="PANTHER" id="PTHR43546">
    <property type="entry name" value="UPF0173 METAL-DEPENDENT HYDROLASE MJ1163-RELATED"/>
    <property type="match status" value="1"/>
</dbReference>
<organism evidence="1 2">
    <name type="scientific">Natronorubrum texcoconense</name>
    <dbReference type="NCBI Taxonomy" id="1095776"/>
    <lineage>
        <taxon>Archaea</taxon>
        <taxon>Methanobacteriati</taxon>
        <taxon>Methanobacteriota</taxon>
        <taxon>Stenosarchaea group</taxon>
        <taxon>Halobacteria</taxon>
        <taxon>Halobacteriales</taxon>
        <taxon>Natrialbaceae</taxon>
        <taxon>Natronorubrum</taxon>
    </lineage>
</organism>
<dbReference type="PANTHER" id="PTHR43546:SF8">
    <property type="entry name" value="METALLO-BETA-LACTAMASE DOMAIN-CONTAINING PROTEIN"/>
    <property type="match status" value="1"/>
</dbReference>
<dbReference type="AlphaFoldDB" id="A0A1G8VH62"/>
<dbReference type="InterPro" id="IPR050114">
    <property type="entry name" value="UPF0173_UPF0282_UlaG_hydrolase"/>
</dbReference>
<keyword evidence="2" id="KW-1185">Reference proteome</keyword>
<dbReference type="RefSeq" id="WP_090303730.1">
    <property type="nucleotide sequence ID" value="NZ_FNFE01000001.1"/>
</dbReference>
<dbReference type="Proteomes" id="UP000198882">
    <property type="component" value="Unassembled WGS sequence"/>
</dbReference>
<sequence>MTVRFGAVTVDWLGLATIRLEGQTGAVIYTDPGPETYGVLDGLEPRDGDLILVSHDHHYDPDSIRRVAHEDAIVVVHESIDAREMDREVEQPEALPYEVERVRADESFVLGPLDLFTTPAYNDPAGPHVDEAGTPYHPEGRGCGFAVTVDGVSAFWPGDTDVLPFHEELDVDLFCPPVGGTFTMDRHEAADLADRIRPDLVLPVHYDTFEAIEIDADAFVVDVANRGVPVVLDEQN</sequence>
<dbReference type="InterPro" id="IPR036866">
    <property type="entry name" value="RibonucZ/Hydroxyglut_hydro"/>
</dbReference>
<proteinExistence type="predicted"/>
<dbReference type="Gene3D" id="3.60.15.10">
    <property type="entry name" value="Ribonuclease Z/Hydroxyacylglutathione hydrolase-like"/>
    <property type="match status" value="1"/>
</dbReference>
<dbReference type="SUPFAM" id="SSF56281">
    <property type="entry name" value="Metallo-hydrolase/oxidoreductase"/>
    <property type="match status" value="1"/>
</dbReference>
<dbReference type="EMBL" id="FNFE01000001">
    <property type="protein sequence ID" value="SDJ64500.1"/>
    <property type="molecule type" value="Genomic_DNA"/>
</dbReference>
<evidence type="ECO:0000313" key="2">
    <source>
        <dbReference type="Proteomes" id="UP000198882"/>
    </source>
</evidence>
<evidence type="ECO:0000313" key="1">
    <source>
        <dbReference type="EMBL" id="SDJ64500.1"/>
    </source>
</evidence>
<dbReference type="STRING" id="1095776.SAMN04515672_1306"/>
<protein>
    <submittedName>
        <fullName evidence="1">L-ascorbate metabolism protein UlaG, beta-lactamase superfamily</fullName>
    </submittedName>
</protein>
<name>A0A1G8VH62_9EURY</name>